<dbReference type="Pfam" id="PF00144">
    <property type="entry name" value="Beta-lactamase"/>
    <property type="match status" value="1"/>
</dbReference>
<dbReference type="SUPFAM" id="SSF56601">
    <property type="entry name" value="beta-lactamase/transpeptidase-like"/>
    <property type="match status" value="1"/>
</dbReference>
<dbReference type="PANTHER" id="PTHR43283">
    <property type="entry name" value="BETA-LACTAMASE-RELATED"/>
    <property type="match status" value="1"/>
</dbReference>
<dbReference type="GO" id="GO:0016787">
    <property type="term" value="F:hydrolase activity"/>
    <property type="evidence" value="ECO:0007669"/>
    <property type="project" value="UniProtKB-KW"/>
</dbReference>
<organism evidence="4 5">
    <name type="scientific">Exophiala sideris</name>
    <dbReference type="NCBI Taxonomy" id="1016849"/>
    <lineage>
        <taxon>Eukaryota</taxon>
        <taxon>Fungi</taxon>
        <taxon>Dikarya</taxon>
        <taxon>Ascomycota</taxon>
        <taxon>Pezizomycotina</taxon>
        <taxon>Eurotiomycetes</taxon>
        <taxon>Chaetothyriomycetidae</taxon>
        <taxon>Chaetothyriales</taxon>
        <taxon>Herpotrichiellaceae</taxon>
        <taxon>Exophiala</taxon>
    </lineage>
</organism>
<sequence length="400" mass="43845">MAVSVVKLLKNATSPGPGYNIPGAVLLAANKSGNTIFFHAQGYTSVDESVAKPITADAIFWIASCTKLMTTISALQCVERGLLALDEDVSRVLPELKSKNILTGFTGTKTPIFQKATRNITLRHLLTHSSGLGYDFLSPTLKAWQEWNSIDISTSRTRGNLAKEYDLPLLFEPGEGWEYGVGIDWVGRMIERVHGRKLGDYMREHIWEPLGMESTTFHLDGNEDLQRRLCLPTLRHSSGELTPAPKFHQSDPEDDLGGGGIYTSPRDYMQVLTTILQNDGKLLKPETVDLMFQPHLVSDTHIKAKVAGEAGAMYRAGVDSDGWNFGLGGILNTEDVEGVCKKGTLTWGGLPNLYWWIDPAAGNCGLYASQVLPPADKSSMDVSVAFRRDINQASECDDIA</sequence>
<feature type="domain" description="Beta-lactamase-related" evidence="3">
    <location>
        <begin position="18"/>
        <end position="377"/>
    </location>
</feature>
<gene>
    <name evidence="4" type="ORF">PV11_10235</name>
</gene>
<dbReference type="OrthoDB" id="428260at2759"/>
<keyword evidence="2" id="KW-0378">Hydrolase</keyword>
<dbReference type="STRING" id="1016849.A0A0D1WTU1"/>
<evidence type="ECO:0000256" key="2">
    <source>
        <dbReference type="ARBA" id="ARBA00022801"/>
    </source>
</evidence>
<dbReference type="InterPro" id="IPR012338">
    <property type="entry name" value="Beta-lactam/transpept-like"/>
</dbReference>
<dbReference type="HOGENOM" id="CLU_020027_11_1_1"/>
<proteinExistence type="inferred from homology"/>
<evidence type="ECO:0000256" key="1">
    <source>
        <dbReference type="ARBA" id="ARBA00009009"/>
    </source>
</evidence>
<reference evidence="4 5" key="1">
    <citation type="submission" date="2015-01" db="EMBL/GenBank/DDBJ databases">
        <title>The Genome Sequence of Exophiala sideris CBS121828.</title>
        <authorList>
            <consortium name="The Broad Institute Genomics Platform"/>
            <person name="Cuomo C."/>
            <person name="de Hoog S."/>
            <person name="Gorbushina A."/>
            <person name="Stielow B."/>
            <person name="Teixiera M."/>
            <person name="Abouelleil A."/>
            <person name="Chapman S.B."/>
            <person name="Priest M."/>
            <person name="Young S.K."/>
            <person name="Wortman J."/>
            <person name="Nusbaum C."/>
            <person name="Birren B."/>
        </authorList>
    </citation>
    <scope>NUCLEOTIDE SEQUENCE [LARGE SCALE GENOMIC DNA]</scope>
    <source>
        <strain evidence="4 5">CBS 121828</strain>
    </source>
</reference>
<dbReference type="Gene3D" id="3.40.710.10">
    <property type="entry name" value="DD-peptidase/beta-lactamase superfamily"/>
    <property type="match status" value="1"/>
</dbReference>
<dbReference type="Proteomes" id="UP000053599">
    <property type="component" value="Unassembled WGS sequence"/>
</dbReference>
<dbReference type="AlphaFoldDB" id="A0A0D1WTU1"/>
<dbReference type="InterPro" id="IPR001466">
    <property type="entry name" value="Beta-lactam-related"/>
</dbReference>
<evidence type="ECO:0000313" key="5">
    <source>
        <dbReference type="Proteomes" id="UP000053599"/>
    </source>
</evidence>
<comment type="similarity">
    <text evidence="1">Belongs to the class-A beta-lactamase family.</text>
</comment>
<dbReference type="PANTHER" id="PTHR43283:SF17">
    <property type="entry name" value="(LOVD), PUTATIVE (AFU_ORTHOLOGUE AFUA_5G00920)-RELATED"/>
    <property type="match status" value="1"/>
</dbReference>
<dbReference type="InterPro" id="IPR050789">
    <property type="entry name" value="Diverse_Enzym_Activities"/>
</dbReference>
<evidence type="ECO:0000313" key="4">
    <source>
        <dbReference type="EMBL" id="KIV78526.1"/>
    </source>
</evidence>
<name>A0A0D1WTU1_9EURO</name>
<accession>A0A0D1WTU1</accession>
<protein>
    <recommendedName>
        <fullName evidence="3">Beta-lactamase-related domain-containing protein</fullName>
    </recommendedName>
</protein>
<dbReference type="EMBL" id="KN846954">
    <property type="protein sequence ID" value="KIV78526.1"/>
    <property type="molecule type" value="Genomic_DNA"/>
</dbReference>
<evidence type="ECO:0000259" key="3">
    <source>
        <dbReference type="Pfam" id="PF00144"/>
    </source>
</evidence>